<protein>
    <submittedName>
        <fullName evidence="2">L-aminopeptidase/D-esterase</fullName>
    </submittedName>
</protein>
<evidence type="ECO:0000313" key="2">
    <source>
        <dbReference type="EMBL" id="SFQ31888.1"/>
    </source>
</evidence>
<dbReference type="GO" id="GO:0004177">
    <property type="term" value="F:aminopeptidase activity"/>
    <property type="evidence" value="ECO:0007669"/>
    <property type="project" value="UniProtKB-KW"/>
</dbReference>
<dbReference type="CDD" id="cd02252">
    <property type="entry name" value="nylC_like"/>
    <property type="match status" value="1"/>
</dbReference>
<dbReference type="InterPro" id="IPR016117">
    <property type="entry name" value="ArgJ-like_dom_sf"/>
</dbReference>
<comment type="similarity">
    <text evidence="1">Belongs to the peptidase S58 family.</text>
</comment>
<dbReference type="OrthoDB" id="9808347at2"/>
<keyword evidence="2" id="KW-0645">Protease</keyword>
<keyword evidence="2" id="KW-0031">Aminopeptidase</keyword>
<dbReference type="Pfam" id="PF03576">
    <property type="entry name" value="Peptidase_S58"/>
    <property type="match status" value="1"/>
</dbReference>
<reference evidence="2 3" key="1">
    <citation type="submission" date="2016-10" db="EMBL/GenBank/DDBJ databases">
        <authorList>
            <person name="de Groot N.N."/>
        </authorList>
    </citation>
    <scope>NUCLEOTIDE SEQUENCE [LARGE SCALE GENOMIC DNA]</scope>
    <source>
        <strain evidence="2 3">DSM 20678</strain>
    </source>
</reference>
<organism evidence="2 3">
    <name type="scientific">Caldicoprobacter faecalis</name>
    <dbReference type="NCBI Taxonomy" id="937334"/>
    <lineage>
        <taxon>Bacteria</taxon>
        <taxon>Bacillati</taxon>
        <taxon>Bacillota</taxon>
        <taxon>Clostridia</taxon>
        <taxon>Caldicoprobacterales</taxon>
        <taxon>Caldicoprobacteraceae</taxon>
        <taxon>Caldicoprobacter</taxon>
    </lineage>
</organism>
<dbReference type="RefSeq" id="WP_035146877.1">
    <property type="nucleotide sequence ID" value="NZ_FOXR01000027.1"/>
</dbReference>
<keyword evidence="2" id="KW-0378">Hydrolase</keyword>
<evidence type="ECO:0000256" key="1">
    <source>
        <dbReference type="ARBA" id="ARBA00007068"/>
    </source>
</evidence>
<dbReference type="Proteomes" id="UP000198577">
    <property type="component" value="Unassembled WGS sequence"/>
</dbReference>
<keyword evidence="3" id="KW-1185">Reference proteome</keyword>
<dbReference type="PANTHER" id="PTHR36512">
    <property type="entry name" value="D-AMINOPEPTIDASE"/>
    <property type="match status" value="1"/>
</dbReference>
<dbReference type="PANTHER" id="PTHR36512:SF3">
    <property type="entry name" value="BLR5678 PROTEIN"/>
    <property type="match status" value="1"/>
</dbReference>
<proteinExistence type="inferred from homology"/>
<dbReference type="Gene3D" id="3.60.70.12">
    <property type="entry name" value="L-amino peptidase D-ALA esterase/amidase"/>
    <property type="match status" value="1"/>
</dbReference>
<dbReference type="InterPro" id="IPR005321">
    <property type="entry name" value="Peptidase_S58_DmpA"/>
</dbReference>
<dbReference type="AlphaFoldDB" id="A0A1I5XIU9"/>
<dbReference type="EMBL" id="FOXR01000027">
    <property type="protein sequence ID" value="SFQ31888.1"/>
    <property type="molecule type" value="Genomic_DNA"/>
</dbReference>
<name>A0A1I5XIU9_9FIRM</name>
<dbReference type="STRING" id="937334.SAMN05444406_1277"/>
<evidence type="ECO:0000313" key="3">
    <source>
        <dbReference type="Proteomes" id="UP000198577"/>
    </source>
</evidence>
<accession>A0A1I5XIU9</accession>
<gene>
    <name evidence="2" type="ORF">SAMN05444406_1277</name>
</gene>
<dbReference type="SUPFAM" id="SSF56266">
    <property type="entry name" value="DmpA/ArgJ-like"/>
    <property type="match status" value="1"/>
</dbReference>
<sequence>MYDGKITDVPGIEVGHAQDFDAKTGCTVIISREGAVGGVDVRGSAPGTRETDLMRPMNLVERVHAVVLCGGSAFGLAAASGVMRYLEEQGIGFDTGVAKVPIVAGAVIFDLGYGDWRVRPDERMGYEACLNASTGDVPQGSVGAGTGATVGKILGMEGCMKGGVGTSSIRLPGGIVVGAIVVVNALGDVVEPGTGRILAGARDPKTGKFINTWKFILEGNAIKDAEAGNTTIGVVATNAYLTKEQANKVAAMAHDGLALTIRPVHTMLDGDTLFVLSTGEIECDVNVIGTAAAEAIARAVVNAVENA</sequence>